<dbReference type="CDD" id="cd00801">
    <property type="entry name" value="INT_P4_C"/>
    <property type="match status" value="1"/>
</dbReference>
<dbReference type="PANTHER" id="PTHR30629">
    <property type="entry name" value="PROPHAGE INTEGRASE"/>
    <property type="match status" value="1"/>
</dbReference>
<dbReference type="Gene3D" id="1.10.443.10">
    <property type="entry name" value="Intergrase catalytic core"/>
    <property type="match status" value="1"/>
</dbReference>
<dbReference type="Proteomes" id="UP000593966">
    <property type="component" value="Chromosome"/>
</dbReference>
<dbReference type="InterPro" id="IPR050808">
    <property type="entry name" value="Phage_Integrase"/>
</dbReference>
<feature type="domain" description="Tyr recombinase" evidence="5">
    <location>
        <begin position="211"/>
        <end position="394"/>
    </location>
</feature>
<dbReference type="Gene3D" id="1.10.150.130">
    <property type="match status" value="1"/>
</dbReference>
<dbReference type="RefSeq" id="WP_180044779.1">
    <property type="nucleotide sequence ID" value="NZ_CP048659.1"/>
</dbReference>
<evidence type="ECO:0000256" key="1">
    <source>
        <dbReference type="ARBA" id="ARBA00008857"/>
    </source>
</evidence>
<dbReference type="Pfam" id="PF00589">
    <property type="entry name" value="Phage_integrase"/>
    <property type="match status" value="1"/>
</dbReference>
<evidence type="ECO:0000256" key="4">
    <source>
        <dbReference type="ARBA" id="ARBA00023172"/>
    </source>
</evidence>
<name>A0A7S6VV90_9GAMM</name>
<dbReference type="InterPro" id="IPR013762">
    <property type="entry name" value="Integrase-like_cat_sf"/>
</dbReference>
<accession>A0A7S6VV90</accession>
<dbReference type="InterPro" id="IPR010998">
    <property type="entry name" value="Integrase_recombinase_N"/>
</dbReference>
<dbReference type="InterPro" id="IPR038488">
    <property type="entry name" value="Integrase_DNA-bd_sf"/>
</dbReference>
<reference evidence="6 7" key="1">
    <citation type="submission" date="2020-02" db="EMBL/GenBank/DDBJ databases">
        <title>Tigecycline-resistant Acinetobacter species from pigs and migratory birds.</title>
        <authorList>
            <person name="Chen C."/>
            <person name="Sun J."/>
            <person name="Liao X.-P."/>
            <person name="Liu Y.-H."/>
        </authorList>
    </citation>
    <scope>NUCLEOTIDE SEQUENCE [LARGE SCALE GENOMIC DNA]</scope>
    <source>
        <strain evidence="6 7">YH12207_T</strain>
    </source>
</reference>
<dbReference type="GO" id="GO:0006310">
    <property type="term" value="P:DNA recombination"/>
    <property type="evidence" value="ECO:0007669"/>
    <property type="project" value="UniProtKB-KW"/>
</dbReference>
<dbReference type="InterPro" id="IPR002104">
    <property type="entry name" value="Integrase_catalytic"/>
</dbReference>
<keyword evidence="7" id="KW-1185">Reference proteome</keyword>
<dbReference type="Gene3D" id="3.30.160.390">
    <property type="entry name" value="Integrase, DNA-binding domain"/>
    <property type="match status" value="1"/>
</dbReference>
<protein>
    <submittedName>
        <fullName evidence="6">Tyrosine-type recombinase/integrase</fullName>
    </submittedName>
</protein>
<dbReference type="AlphaFoldDB" id="A0A7S6VV90"/>
<evidence type="ECO:0000313" key="6">
    <source>
        <dbReference type="EMBL" id="QOW45558.1"/>
    </source>
</evidence>
<dbReference type="GO" id="GO:0015074">
    <property type="term" value="P:DNA integration"/>
    <property type="evidence" value="ECO:0007669"/>
    <property type="project" value="UniProtKB-KW"/>
</dbReference>
<evidence type="ECO:0000313" key="7">
    <source>
        <dbReference type="Proteomes" id="UP000593966"/>
    </source>
</evidence>
<dbReference type="EMBL" id="CP048659">
    <property type="protein sequence ID" value="QOW45558.1"/>
    <property type="molecule type" value="Genomic_DNA"/>
</dbReference>
<dbReference type="Pfam" id="PF22022">
    <property type="entry name" value="Phage_int_M"/>
    <property type="match status" value="1"/>
</dbReference>
<keyword evidence="3" id="KW-0238">DNA-binding</keyword>
<dbReference type="InterPro" id="IPR053876">
    <property type="entry name" value="Phage_int_M"/>
</dbReference>
<sequence length="406" mass="47144">MLSDSKIRALKPSEKISRFIDSAGLYIEVRPNGKKFWRYRFQWLKKTLMMGLGEYPIVSLADARKKRDEAKSLLDQNLNPLEEKRKEKLTLELNLSSSNLFKNVAQEYKQEKLSNKSERHLNRFQTSLDKDILKVIGDKDVKDVTSADVLQIMKNTIKRVKRQKNYGTGEVTAIDNRKFIGAVMRYAIATLRADYDPTYAVKDAIERPDVEHARPLDKNEARMLRNKLESYGGSTTVKNAGLAMLYSMLRTIEIRRMQWSFVDFDDRIITFPVSSKKTGQTRTTKKNRIHIVPMSTQLHALLQEQFQFTANREYVFPSVYKGGMLSATTLNRMLDYIGLSDVTAHDFRATASTLLYEKGYEEDWIEKQLAHADDNKTRASYNHARWLDDRRKMLQDWADIVDSWGE</sequence>
<organism evidence="6 7">
    <name type="scientific">Acinetobacter piscicola</name>
    <dbReference type="NCBI Taxonomy" id="2006115"/>
    <lineage>
        <taxon>Bacteria</taxon>
        <taxon>Pseudomonadati</taxon>
        <taxon>Pseudomonadota</taxon>
        <taxon>Gammaproteobacteria</taxon>
        <taxon>Moraxellales</taxon>
        <taxon>Moraxellaceae</taxon>
        <taxon>Acinetobacter</taxon>
    </lineage>
</organism>
<evidence type="ECO:0000256" key="3">
    <source>
        <dbReference type="ARBA" id="ARBA00023125"/>
    </source>
</evidence>
<dbReference type="PROSITE" id="PS51898">
    <property type="entry name" value="TYR_RECOMBINASE"/>
    <property type="match status" value="1"/>
</dbReference>
<dbReference type="GO" id="GO:0003677">
    <property type="term" value="F:DNA binding"/>
    <property type="evidence" value="ECO:0007669"/>
    <property type="project" value="UniProtKB-KW"/>
</dbReference>
<proteinExistence type="inferred from homology"/>
<gene>
    <name evidence="6" type="ORF">G0028_06385</name>
</gene>
<dbReference type="PANTHER" id="PTHR30629:SF2">
    <property type="entry name" value="PROPHAGE INTEGRASE INTS-RELATED"/>
    <property type="match status" value="1"/>
</dbReference>
<dbReference type="SUPFAM" id="SSF56349">
    <property type="entry name" value="DNA breaking-rejoining enzymes"/>
    <property type="match status" value="1"/>
</dbReference>
<evidence type="ECO:0000256" key="2">
    <source>
        <dbReference type="ARBA" id="ARBA00022908"/>
    </source>
</evidence>
<evidence type="ECO:0000259" key="5">
    <source>
        <dbReference type="PROSITE" id="PS51898"/>
    </source>
</evidence>
<dbReference type="Pfam" id="PF13356">
    <property type="entry name" value="Arm-DNA-bind_3"/>
    <property type="match status" value="1"/>
</dbReference>
<dbReference type="InterPro" id="IPR025166">
    <property type="entry name" value="Integrase_DNA_bind_dom"/>
</dbReference>
<comment type="similarity">
    <text evidence="1">Belongs to the 'phage' integrase family.</text>
</comment>
<dbReference type="InterPro" id="IPR011010">
    <property type="entry name" value="DNA_brk_join_enz"/>
</dbReference>
<keyword evidence="4" id="KW-0233">DNA recombination</keyword>
<keyword evidence="2" id="KW-0229">DNA integration</keyword>